<dbReference type="Proteomes" id="UP001549320">
    <property type="component" value="Unassembled WGS sequence"/>
</dbReference>
<evidence type="ECO:0000313" key="3">
    <source>
        <dbReference type="Proteomes" id="UP001549320"/>
    </source>
</evidence>
<sequence>MKPSDTTRRQLLGRALTMGLGATLAACGGDDDTQGGGGGSGGGGSGGFTVDERSEATYRIAEKYEQIMAANSPAPFEALKEWVRQQPQFDEVGIGAGSLWARFTDGRYFLFTDNWRNTGATAKAASASEPHSADIAKLVPKAGASMQVPGSDQTVLLKMMKDPASFSPEGDAALAQAKAALEKRGWTVPAQHALTVDALKNIGQPGLLYLNTHGAVFGTESGRDAYQDYSITTDTFISGDLDEAYKDDLDNRRLIYHRDRSYWAEIVEGKHRPKYAVTSFFISKYIRLAPNSLVILMLCEGGLPQAAVFRAALSNVGAAEIMAWQGNATAAGYRTVNTLIDRMTGANTHDPRSPANRAFDFEHVWAYLGAQGLLVNPASGEPGSSPAPIKRYGLGGFDLTNPVITMLEMDWKDKLVIHGSFGSEAGTVQVGGIDLPISRWSEDRIELVLPTGANDPPGSHGDVVVTARKRTSNVRPLTSWRGQIEYVEEETGGPNATGKHTKRLILDLHLRGDAYANRSDVDGPLKPNTFNLIASSDSRASYSVGGSIVRNVEGGNYTTSQKGEGELRVVGPREAVDGPGLIVVIGRVDAPGKRIEIMPIVTVGDYYKHYLDGEYRGTGFLLLNTGSLGFVNNNGGAHSHVPLMYGSSLPIGSSGAANPYEGVILVNDNPLLKQIVRTAGLNATPALRGDVGL</sequence>
<name>A0ABV2QCM2_9BURK</name>
<evidence type="ECO:0000313" key="2">
    <source>
        <dbReference type="EMBL" id="MET4578792.1"/>
    </source>
</evidence>
<feature type="region of interest" description="Disordered" evidence="1">
    <location>
        <begin position="31"/>
        <end position="50"/>
    </location>
</feature>
<accession>A0ABV2QCM2</accession>
<keyword evidence="3" id="KW-1185">Reference proteome</keyword>
<evidence type="ECO:0008006" key="4">
    <source>
        <dbReference type="Google" id="ProtNLM"/>
    </source>
</evidence>
<comment type="caution">
    <text evidence="2">The sequence shown here is derived from an EMBL/GenBank/DDBJ whole genome shotgun (WGS) entry which is preliminary data.</text>
</comment>
<feature type="compositionally biased region" description="Gly residues" evidence="1">
    <location>
        <begin position="34"/>
        <end position="47"/>
    </location>
</feature>
<dbReference type="EMBL" id="JBEPSH010000007">
    <property type="protein sequence ID" value="MET4578792.1"/>
    <property type="molecule type" value="Genomic_DNA"/>
</dbReference>
<proteinExistence type="predicted"/>
<gene>
    <name evidence="2" type="ORF">ABIE13_003908</name>
</gene>
<reference evidence="2 3" key="1">
    <citation type="submission" date="2024-06" db="EMBL/GenBank/DDBJ databases">
        <title>Sorghum-associated microbial communities from plants grown in Nebraska, USA.</title>
        <authorList>
            <person name="Schachtman D."/>
        </authorList>
    </citation>
    <scope>NUCLEOTIDE SEQUENCE [LARGE SCALE GENOMIC DNA]</scope>
    <source>
        <strain evidence="2 3">2709</strain>
    </source>
</reference>
<dbReference type="RefSeq" id="WP_354446312.1">
    <property type="nucleotide sequence ID" value="NZ_JBEPSH010000007.1"/>
</dbReference>
<dbReference type="InterPro" id="IPR013783">
    <property type="entry name" value="Ig-like_fold"/>
</dbReference>
<protein>
    <recommendedName>
        <fullName evidence="4">Gingipain domain-containing protein</fullName>
    </recommendedName>
</protein>
<dbReference type="Gene3D" id="2.60.40.10">
    <property type="entry name" value="Immunoglobulins"/>
    <property type="match status" value="1"/>
</dbReference>
<organism evidence="2 3">
    <name type="scientific">Ottowia thiooxydans</name>
    <dbReference type="NCBI Taxonomy" id="219182"/>
    <lineage>
        <taxon>Bacteria</taxon>
        <taxon>Pseudomonadati</taxon>
        <taxon>Pseudomonadota</taxon>
        <taxon>Betaproteobacteria</taxon>
        <taxon>Burkholderiales</taxon>
        <taxon>Comamonadaceae</taxon>
        <taxon>Ottowia</taxon>
    </lineage>
</organism>
<dbReference type="PROSITE" id="PS51257">
    <property type="entry name" value="PROKAR_LIPOPROTEIN"/>
    <property type="match status" value="1"/>
</dbReference>
<evidence type="ECO:0000256" key="1">
    <source>
        <dbReference type="SAM" id="MobiDB-lite"/>
    </source>
</evidence>